<dbReference type="RefSeq" id="WP_378258516.1">
    <property type="nucleotide sequence ID" value="NZ_JBHSJV010000001.1"/>
</dbReference>
<evidence type="ECO:0000256" key="1">
    <source>
        <dbReference type="ARBA" id="ARBA00022741"/>
    </source>
</evidence>
<dbReference type="EMBL" id="JBHULX010000027">
    <property type="protein sequence ID" value="MFD2591873.1"/>
    <property type="molecule type" value="Genomic_DNA"/>
</dbReference>
<proteinExistence type="predicted"/>
<sequence length="209" mass="24328">MDIDNKIILRDKNKEQIAEVLVHSFTENLVIGTIVSYSFDSILQQRITEFEHIVQTQQFSVLDEIAAQLDAYNWQINGKDWAIFDFQVFNTKDISFRVMRKNKFATTDFIAELQFLTTEQGGRKTFVTSGYRPHIEFDGFPNHLTSGQQTYINQKTVTPGETVKAEISILSKDYFTNRLYKDMTFKFCEGKHIMGYGKIIELVNMHLKK</sequence>
<evidence type="ECO:0000313" key="4">
    <source>
        <dbReference type="Proteomes" id="UP001597459"/>
    </source>
</evidence>
<dbReference type="Proteomes" id="UP001597459">
    <property type="component" value="Unassembled WGS sequence"/>
</dbReference>
<protein>
    <recommendedName>
        <fullName evidence="5">Translation elongation factor EFTu/EF1A C-terminal domain-containing protein</fullName>
    </recommendedName>
</protein>
<keyword evidence="2" id="KW-0342">GTP-binding</keyword>
<reference evidence="4" key="1">
    <citation type="journal article" date="2019" name="Int. J. Syst. Evol. Microbiol.">
        <title>The Global Catalogue of Microorganisms (GCM) 10K type strain sequencing project: providing services to taxonomists for standard genome sequencing and annotation.</title>
        <authorList>
            <consortium name="The Broad Institute Genomics Platform"/>
            <consortium name="The Broad Institute Genome Sequencing Center for Infectious Disease"/>
            <person name="Wu L."/>
            <person name="Ma J."/>
        </authorList>
    </citation>
    <scope>NUCLEOTIDE SEQUENCE [LARGE SCALE GENOMIC DNA]</scope>
    <source>
        <strain evidence="4">KCTC 42423</strain>
    </source>
</reference>
<keyword evidence="4" id="KW-1185">Reference proteome</keyword>
<comment type="caution">
    <text evidence="3">The sequence shown here is derived from an EMBL/GenBank/DDBJ whole genome shotgun (WGS) entry which is preliminary data.</text>
</comment>
<dbReference type="Gene3D" id="2.40.30.10">
    <property type="entry name" value="Translation factors"/>
    <property type="match status" value="1"/>
</dbReference>
<evidence type="ECO:0008006" key="5">
    <source>
        <dbReference type="Google" id="ProtNLM"/>
    </source>
</evidence>
<gene>
    <name evidence="3" type="ORF">ACFSTE_13635</name>
</gene>
<organism evidence="3 4">
    <name type="scientific">Aquimarina hainanensis</name>
    <dbReference type="NCBI Taxonomy" id="1578017"/>
    <lineage>
        <taxon>Bacteria</taxon>
        <taxon>Pseudomonadati</taxon>
        <taxon>Bacteroidota</taxon>
        <taxon>Flavobacteriia</taxon>
        <taxon>Flavobacteriales</taxon>
        <taxon>Flavobacteriaceae</taxon>
        <taxon>Aquimarina</taxon>
    </lineage>
</organism>
<accession>A0ABW5NBC0</accession>
<dbReference type="SUPFAM" id="SSF50465">
    <property type="entry name" value="EF-Tu/eEF-1alpha/eIF2-gamma C-terminal domain"/>
    <property type="match status" value="1"/>
</dbReference>
<evidence type="ECO:0000256" key="2">
    <source>
        <dbReference type="ARBA" id="ARBA00023134"/>
    </source>
</evidence>
<name>A0ABW5NBC0_9FLAO</name>
<keyword evidence="1" id="KW-0547">Nucleotide-binding</keyword>
<dbReference type="InterPro" id="IPR009001">
    <property type="entry name" value="Transl_elong_EF1A/Init_IF2_C"/>
</dbReference>
<evidence type="ECO:0000313" key="3">
    <source>
        <dbReference type="EMBL" id="MFD2591873.1"/>
    </source>
</evidence>